<reference evidence="2" key="1">
    <citation type="journal article" date="2019" name="Int. J. Syst. Evol. Microbiol.">
        <title>The Global Catalogue of Microorganisms (GCM) 10K type strain sequencing project: providing services to taxonomists for standard genome sequencing and annotation.</title>
        <authorList>
            <consortium name="The Broad Institute Genomics Platform"/>
            <consortium name="The Broad Institute Genome Sequencing Center for Infectious Disease"/>
            <person name="Wu L."/>
            <person name="Ma J."/>
        </authorList>
    </citation>
    <scope>NUCLEOTIDE SEQUENCE [LARGE SCALE GENOMIC DNA]</scope>
    <source>
        <strain evidence="2">JCM 6833</strain>
    </source>
</reference>
<proteinExistence type="predicted"/>
<sequence>MAASVFTGSLAVPQAARADAKPAQPPGPSLTTTFPTALAFSMLAPEQSPPGANDWSCVPSAAHPEPVVLVHGTFANAYGAWAYMAPALKREGYCVYALNYGARRGNPVKATDDIRRSARTLRDFIDRVLAATGALQAAIVGHSQGGMMPRWYLKYEGGTNPDNPKRNKVARLVSLAGTNHGTSVMGIMSLVDMLGIRKQVGRVISTAAIQQGTGSRMLLTLNRGGDTQPGVAYTAVGTRYDQVATPPRQTYLSAGPGATVHNVELQDGCEVDLTDHLGITYDPRALHYVKNALDPKRADTHTGRVATCQPFAPVVGPPLSE</sequence>
<gene>
    <name evidence="1" type="ORF">GCM10010411_88700</name>
</gene>
<comment type="caution">
    <text evidence="1">The sequence shown here is derived from an EMBL/GenBank/DDBJ whole genome shotgun (WGS) entry which is preliminary data.</text>
</comment>
<dbReference type="RefSeq" id="WP_344548600.1">
    <property type="nucleotide sequence ID" value="NZ_BAAATD010000020.1"/>
</dbReference>
<evidence type="ECO:0000313" key="1">
    <source>
        <dbReference type="EMBL" id="GAA2635865.1"/>
    </source>
</evidence>
<dbReference type="Proteomes" id="UP001501509">
    <property type="component" value="Unassembled WGS sequence"/>
</dbReference>
<dbReference type="InterPro" id="IPR002918">
    <property type="entry name" value="Lipase_EstA/Esterase_EstB"/>
</dbReference>
<accession>A0ABP6D7R8</accession>
<dbReference type="GO" id="GO:0016787">
    <property type="term" value="F:hydrolase activity"/>
    <property type="evidence" value="ECO:0007669"/>
    <property type="project" value="UniProtKB-KW"/>
</dbReference>
<dbReference type="PANTHER" id="PTHR32015">
    <property type="entry name" value="FASTING INDUCED LIPASE"/>
    <property type="match status" value="1"/>
</dbReference>
<dbReference type="SUPFAM" id="SSF53474">
    <property type="entry name" value="alpha/beta-Hydrolases"/>
    <property type="match status" value="1"/>
</dbReference>
<evidence type="ECO:0000313" key="2">
    <source>
        <dbReference type="Proteomes" id="UP001501509"/>
    </source>
</evidence>
<keyword evidence="1" id="KW-0378">Hydrolase</keyword>
<dbReference type="EMBL" id="BAAATD010000020">
    <property type="protein sequence ID" value="GAA2635865.1"/>
    <property type="molecule type" value="Genomic_DNA"/>
</dbReference>
<dbReference type="Gene3D" id="3.40.50.1820">
    <property type="entry name" value="alpha/beta hydrolase"/>
    <property type="match status" value="1"/>
</dbReference>
<dbReference type="Pfam" id="PF01674">
    <property type="entry name" value="Lipase_2"/>
    <property type="match status" value="1"/>
</dbReference>
<organism evidence="1 2">
    <name type="scientific">Actinomadura fulvescens</name>
    <dbReference type="NCBI Taxonomy" id="46160"/>
    <lineage>
        <taxon>Bacteria</taxon>
        <taxon>Bacillati</taxon>
        <taxon>Actinomycetota</taxon>
        <taxon>Actinomycetes</taxon>
        <taxon>Streptosporangiales</taxon>
        <taxon>Thermomonosporaceae</taxon>
        <taxon>Actinomadura</taxon>
    </lineage>
</organism>
<name>A0ABP6D7R8_9ACTN</name>
<keyword evidence="2" id="KW-1185">Reference proteome</keyword>
<protein>
    <submittedName>
        <fullName evidence="1">Alpha/beta fold hydrolase</fullName>
    </submittedName>
</protein>
<dbReference type="PANTHER" id="PTHR32015:SF1">
    <property type="entry name" value="LIPASE"/>
    <property type="match status" value="1"/>
</dbReference>
<dbReference type="InterPro" id="IPR029058">
    <property type="entry name" value="AB_hydrolase_fold"/>
</dbReference>